<gene>
    <name evidence="9" type="ORF">H3Z82_02140</name>
</gene>
<dbReference type="PROSITE" id="PS00137">
    <property type="entry name" value="SUBTILASE_HIS"/>
    <property type="match status" value="1"/>
</dbReference>
<dbReference type="AlphaFoldDB" id="A0A7W2M2M2"/>
<dbReference type="Proteomes" id="UP000541857">
    <property type="component" value="Unassembled WGS sequence"/>
</dbReference>
<feature type="active site" description="Charge relay system" evidence="5">
    <location>
        <position position="524"/>
    </location>
</feature>
<dbReference type="PRINTS" id="PR00723">
    <property type="entry name" value="SUBTILISIN"/>
</dbReference>
<dbReference type="InterPro" id="IPR015500">
    <property type="entry name" value="Peptidase_S8_subtilisin-rel"/>
</dbReference>
<accession>A0A7W2M2M2</accession>
<dbReference type="PROSITE" id="PS51892">
    <property type="entry name" value="SUBTILASE"/>
    <property type="match status" value="1"/>
</dbReference>
<evidence type="ECO:0000256" key="6">
    <source>
        <dbReference type="SAM" id="Coils"/>
    </source>
</evidence>
<dbReference type="SUPFAM" id="SSF52743">
    <property type="entry name" value="Subtilisin-like"/>
    <property type="match status" value="1"/>
</dbReference>
<keyword evidence="7" id="KW-0812">Transmembrane</keyword>
<dbReference type="PANTHER" id="PTHR43806:SF11">
    <property type="entry name" value="CEREVISIN-RELATED"/>
    <property type="match status" value="1"/>
</dbReference>
<organism evidence="9 10">
    <name type="scientific">Gelidibacter maritimus</name>
    <dbReference type="NCBI Taxonomy" id="2761487"/>
    <lineage>
        <taxon>Bacteria</taxon>
        <taxon>Pseudomonadati</taxon>
        <taxon>Bacteroidota</taxon>
        <taxon>Flavobacteriia</taxon>
        <taxon>Flavobacteriales</taxon>
        <taxon>Flavobacteriaceae</taxon>
        <taxon>Gelidibacter</taxon>
    </lineage>
</organism>
<keyword evidence="2 5" id="KW-0645">Protease</keyword>
<evidence type="ECO:0000313" key="9">
    <source>
        <dbReference type="EMBL" id="MBA6151520.1"/>
    </source>
</evidence>
<evidence type="ECO:0000256" key="5">
    <source>
        <dbReference type="PROSITE-ProRule" id="PRU01240"/>
    </source>
</evidence>
<evidence type="ECO:0000256" key="7">
    <source>
        <dbReference type="SAM" id="Phobius"/>
    </source>
</evidence>
<evidence type="ECO:0000256" key="4">
    <source>
        <dbReference type="ARBA" id="ARBA00022825"/>
    </source>
</evidence>
<proteinExistence type="inferred from homology"/>
<dbReference type="EMBL" id="JACGLT010000001">
    <property type="protein sequence ID" value="MBA6151520.1"/>
    <property type="molecule type" value="Genomic_DNA"/>
</dbReference>
<dbReference type="InterPro" id="IPR000209">
    <property type="entry name" value="Peptidase_S8/S53_dom"/>
</dbReference>
<dbReference type="InterPro" id="IPR022398">
    <property type="entry name" value="Peptidase_S8_His-AS"/>
</dbReference>
<sequence length="934" mass="105856">MKYFKALQGIKGKTLFDRYPAIDTIVKKNIDLKYQDFLALPIKDHDIITFYSKSYKETPQLLSDLHGAEQEKYSAIKDETLGHYESRIASLKNCGKTDEAEFLKNALKYIDDRFVYCYEDMVVLGVWGMQLRENVREDISEIRKNLIIKKKNPELEPELQPTEPELPTQFTITYNSGENGTLIGNSFVSKLQNEFLDNDDIPKVEPNEGYEFVGWDENPQGYEISGNKEFSAQYQSIEVPPTVISDPPWYTRFWNWLRALFIERGCLKWLLWILLILLLIWLFLWLFRGCSDINHNVIDNEGGALNDNDNAWIRDDPNVGDDGGIYDPHNPYQPVPTPPGHEDILPPQQGVLPPIGENPDVIPGNPSIISNRLNILMENEDKSIMEFAKVFKKKYPDEKYKVVYYDNVVKRAQIEIPKEERERLKEEIPAAFAPEYELFVFDEALFEGSYTPNDPAISEEEKSWYLKAINALEAWEITQGSEKVTVAIVDNGFNLRHPELASKVVAPYNVWKHSNEIFPQQIDHGTHVAGIALAIADNGKGISGIAPNCKFMPVQVANENNLMTTTSVLDGILYSLYQGADVINVSLGGQFTGLSQFPENKQKELIRNHFKEEERLWRRVMRIAANHNSTLVIAAGNDNVLAGIDALQRPELFITVSATDKSNRNLSKAQFSNYGSYATISAPGVGIYSSVGSNDYAMMDGTSMAAPIVSGAVALMKSINNNITTKKIICILQSTGVGTQDNIGKFIQLDKALQMVKSNAEVDCTPSPSSGDVQIKLNWNNYNDLDLICTDPYGEMIFYKNRMSSSGGQLEIDMNVEYPDSKNPIENIFWETGSAPQGTYNIYIQYYKKQEPSIDETPYNIQVHYGKETKEYKGVIKKEDKTIQIGSFTVRTAENSPQSQPLTDKRLQLEKERNQLQQELNRVNNELKKLLNNS</sequence>
<feature type="domain" description="Peptidase S8/S53" evidence="8">
    <location>
        <begin position="482"/>
        <end position="731"/>
    </location>
</feature>
<dbReference type="InterPro" id="IPR023828">
    <property type="entry name" value="Peptidase_S8_Ser-AS"/>
</dbReference>
<dbReference type="RefSeq" id="WP_182202222.1">
    <property type="nucleotide sequence ID" value="NZ_JACGLT010000001.1"/>
</dbReference>
<keyword evidence="10" id="KW-1185">Reference proteome</keyword>
<feature type="transmembrane region" description="Helical" evidence="7">
    <location>
        <begin position="269"/>
        <end position="287"/>
    </location>
</feature>
<feature type="active site" description="Charge relay system" evidence="5">
    <location>
        <position position="490"/>
    </location>
</feature>
<feature type="active site" description="Charge relay system" evidence="5">
    <location>
        <position position="703"/>
    </location>
</feature>
<comment type="similarity">
    <text evidence="1 5">Belongs to the peptidase S8 family.</text>
</comment>
<dbReference type="PANTHER" id="PTHR43806">
    <property type="entry name" value="PEPTIDASE S8"/>
    <property type="match status" value="1"/>
</dbReference>
<dbReference type="Gene3D" id="3.40.50.200">
    <property type="entry name" value="Peptidase S8/S53 domain"/>
    <property type="match status" value="1"/>
</dbReference>
<keyword evidence="7" id="KW-1133">Transmembrane helix</keyword>
<evidence type="ECO:0000256" key="1">
    <source>
        <dbReference type="ARBA" id="ARBA00011073"/>
    </source>
</evidence>
<name>A0A7W2M2M2_9FLAO</name>
<dbReference type="GO" id="GO:0006508">
    <property type="term" value="P:proteolysis"/>
    <property type="evidence" value="ECO:0007669"/>
    <property type="project" value="UniProtKB-KW"/>
</dbReference>
<dbReference type="InterPro" id="IPR050131">
    <property type="entry name" value="Peptidase_S8_subtilisin-like"/>
</dbReference>
<dbReference type="InterPro" id="IPR036852">
    <property type="entry name" value="Peptidase_S8/S53_dom_sf"/>
</dbReference>
<evidence type="ECO:0000256" key="2">
    <source>
        <dbReference type="ARBA" id="ARBA00022670"/>
    </source>
</evidence>
<dbReference type="GO" id="GO:0004252">
    <property type="term" value="F:serine-type endopeptidase activity"/>
    <property type="evidence" value="ECO:0007669"/>
    <property type="project" value="UniProtKB-UniRule"/>
</dbReference>
<dbReference type="Pfam" id="PF00082">
    <property type="entry name" value="Peptidase_S8"/>
    <property type="match status" value="1"/>
</dbReference>
<evidence type="ECO:0000256" key="3">
    <source>
        <dbReference type="ARBA" id="ARBA00022801"/>
    </source>
</evidence>
<dbReference type="PROSITE" id="PS00138">
    <property type="entry name" value="SUBTILASE_SER"/>
    <property type="match status" value="1"/>
</dbReference>
<keyword evidence="6" id="KW-0175">Coiled coil</keyword>
<comment type="caution">
    <text evidence="9">The sequence shown here is derived from an EMBL/GenBank/DDBJ whole genome shotgun (WGS) entry which is preliminary data.</text>
</comment>
<keyword evidence="7" id="KW-0472">Membrane</keyword>
<protein>
    <submittedName>
        <fullName evidence="9">S8 family serine peptidase</fullName>
    </submittedName>
</protein>
<reference evidence="9 10" key="1">
    <citation type="submission" date="2020-07" db="EMBL/GenBank/DDBJ databases">
        <title>Bacterium isolated from marine sediment.</title>
        <authorList>
            <person name="Shang D."/>
        </authorList>
    </citation>
    <scope>NUCLEOTIDE SEQUENCE [LARGE SCALE GENOMIC DNA]</scope>
    <source>
        <strain evidence="9 10">F6074</strain>
    </source>
</reference>
<keyword evidence="4 5" id="KW-0720">Serine protease</keyword>
<evidence type="ECO:0000259" key="8">
    <source>
        <dbReference type="Pfam" id="PF00082"/>
    </source>
</evidence>
<feature type="coiled-coil region" evidence="6">
    <location>
        <begin position="899"/>
        <end position="933"/>
    </location>
</feature>
<evidence type="ECO:0000313" key="10">
    <source>
        <dbReference type="Proteomes" id="UP000541857"/>
    </source>
</evidence>
<keyword evidence="3 5" id="KW-0378">Hydrolase</keyword>